<keyword evidence="1" id="KW-0812">Transmembrane</keyword>
<dbReference type="Proteomes" id="UP000265520">
    <property type="component" value="Unassembled WGS sequence"/>
</dbReference>
<evidence type="ECO:0000256" key="1">
    <source>
        <dbReference type="SAM" id="Phobius"/>
    </source>
</evidence>
<evidence type="ECO:0000313" key="2">
    <source>
        <dbReference type="EMBL" id="MCH92606.1"/>
    </source>
</evidence>
<proteinExistence type="predicted"/>
<keyword evidence="3" id="KW-1185">Reference proteome</keyword>
<dbReference type="AlphaFoldDB" id="A0A392MYI7"/>
<keyword evidence="1" id="KW-1133">Transmembrane helix</keyword>
<keyword evidence="1" id="KW-0472">Membrane</keyword>
<protein>
    <recommendedName>
        <fullName evidence="4">Transmembrane protein</fullName>
    </recommendedName>
</protein>
<comment type="caution">
    <text evidence="2">The sequence shown here is derived from an EMBL/GenBank/DDBJ whole genome shotgun (WGS) entry which is preliminary data.</text>
</comment>
<reference evidence="2 3" key="1">
    <citation type="journal article" date="2018" name="Front. Plant Sci.">
        <title>Red Clover (Trifolium pratense) and Zigzag Clover (T. medium) - A Picture of Genomic Similarities and Differences.</title>
        <authorList>
            <person name="Dluhosova J."/>
            <person name="Istvanek J."/>
            <person name="Nedelnik J."/>
            <person name="Repkova J."/>
        </authorList>
    </citation>
    <scope>NUCLEOTIDE SEQUENCE [LARGE SCALE GENOMIC DNA]</scope>
    <source>
        <strain evidence="3">cv. 10/8</strain>
        <tissue evidence="2">Leaf</tissue>
    </source>
</reference>
<gene>
    <name evidence="2" type="ORF">A2U01_0013546</name>
</gene>
<name>A0A392MYI7_9FABA</name>
<sequence length="132" mass="14739">MQRLGFVGFWCWSRSFGGSGVFGGFCYSGGILLLQWCLGVMFAVVAVVLLLSLVVVDDDGWFVAVHDYFSLRQNSVDAFFTEFSPATTQSDGKCRLFCLYQKLPAVSTKLDALVDCSFLRSVWVRLVDSVFF</sequence>
<dbReference type="EMBL" id="LXQA010023046">
    <property type="protein sequence ID" value="MCH92606.1"/>
    <property type="molecule type" value="Genomic_DNA"/>
</dbReference>
<feature type="transmembrane region" description="Helical" evidence="1">
    <location>
        <begin position="33"/>
        <end position="56"/>
    </location>
</feature>
<evidence type="ECO:0000313" key="3">
    <source>
        <dbReference type="Proteomes" id="UP000265520"/>
    </source>
</evidence>
<organism evidence="2 3">
    <name type="scientific">Trifolium medium</name>
    <dbReference type="NCBI Taxonomy" id="97028"/>
    <lineage>
        <taxon>Eukaryota</taxon>
        <taxon>Viridiplantae</taxon>
        <taxon>Streptophyta</taxon>
        <taxon>Embryophyta</taxon>
        <taxon>Tracheophyta</taxon>
        <taxon>Spermatophyta</taxon>
        <taxon>Magnoliopsida</taxon>
        <taxon>eudicotyledons</taxon>
        <taxon>Gunneridae</taxon>
        <taxon>Pentapetalae</taxon>
        <taxon>rosids</taxon>
        <taxon>fabids</taxon>
        <taxon>Fabales</taxon>
        <taxon>Fabaceae</taxon>
        <taxon>Papilionoideae</taxon>
        <taxon>50 kb inversion clade</taxon>
        <taxon>NPAAA clade</taxon>
        <taxon>Hologalegina</taxon>
        <taxon>IRL clade</taxon>
        <taxon>Trifolieae</taxon>
        <taxon>Trifolium</taxon>
    </lineage>
</organism>
<accession>A0A392MYI7</accession>
<evidence type="ECO:0008006" key="4">
    <source>
        <dbReference type="Google" id="ProtNLM"/>
    </source>
</evidence>